<proteinExistence type="predicted"/>
<gene>
    <name evidence="2" type="ORF">SDRG_05956</name>
</gene>
<keyword evidence="3" id="KW-1185">Reference proteome</keyword>
<dbReference type="Gene3D" id="1.20.5.110">
    <property type="match status" value="2"/>
</dbReference>
<name>T0QF19_SAPDV</name>
<dbReference type="SUPFAM" id="SSF58038">
    <property type="entry name" value="SNARE fusion complex"/>
    <property type="match status" value="2"/>
</dbReference>
<dbReference type="OMA" id="YEQFAID"/>
<accession>T0QF19</accession>
<protein>
    <recommendedName>
        <fullName evidence="1">t-SNARE coiled-coil homology domain-containing protein</fullName>
    </recommendedName>
</protein>
<feature type="domain" description="T-SNARE coiled-coil homology" evidence="1">
    <location>
        <begin position="145"/>
        <end position="207"/>
    </location>
</feature>
<dbReference type="EMBL" id="JH767147">
    <property type="protein sequence ID" value="EQC36504.1"/>
    <property type="molecule type" value="Genomic_DNA"/>
</dbReference>
<dbReference type="GeneID" id="19946683"/>
<organism evidence="2 3">
    <name type="scientific">Saprolegnia diclina (strain VS20)</name>
    <dbReference type="NCBI Taxonomy" id="1156394"/>
    <lineage>
        <taxon>Eukaryota</taxon>
        <taxon>Sar</taxon>
        <taxon>Stramenopiles</taxon>
        <taxon>Oomycota</taxon>
        <taxon>Saprolegniomycetes</taxon>
        <taxon>Saprolegniales</taxon>
        <taxon>Saprolegniaceae</taxon>
        <taxon>Saprolegnia</taxon>
    </lineage>
</organism>
<dbReference type="InterPro" id="IPR000727">
    <property type="entry name" value="T_SNARE_dom"/>
</dbReference>
<dbReference type="RefSeq" id="XP_008609925.1">
    <property type="nucleotide sequence ID" value="XM_008611703.1"/>
</dbReference>
<sequence length="350" mass="37988">MEVGTTTSAADKYRASLRLNAETVAISREVASALVMQSEQLDQTETALDVTQHVVEQANYVVRGMSWSGWLANKFAKEPSLAHPPASAPSKEIAMGFICPECRVAQVSQHALMEHYEAAHTSLPATASLPSKRSDDQDDVFASDNGLTKEQAAYLAALGPQLLELKHASKGISNHLDMQLAQIDRIEAKSEKTKDDMRLVTAKATKLTSSLLTISPQFRCAFQELTTQKFVANVNGDPLVCKDAASADCLFRAYTLADSTDMWGFKSESSGLFLGLNALGAMRIQGAGLKSYEQFAIDVSRPETTLFSFASCFGLGGWVSMRPDGSLFCVRRTSTNKDLAALFKLVRVEG</sequence>
<evidence type="ECO:0000313" key="3">
    <source>
        <dbReference type="Proteomes" id="UP000030762"/>
    </source>
</evidence>
<evidence type="ECO:0000259" key="1">
    <source>
        <dbReference type="PROSITE" id="PS50192"/>
    </source>
</evidence>
<dbReference type="eggNOG" id="ENOG502QTS4">
    <property type="taxonomic scope" value="Eukaryota"/>
</dbReference>
<evidence type="ECO:0000313" key="2">
    <source>
        <dbReference type="EMBL" id="EQC36504.1"/>
    </source>
</evidence>
<dbReference type="PROSITE" id="PS50192">
    <property type="entry name" value="T_SNARE"/>
    <property type="match status" value="1"/>
</dbReference>
<dbReference type="VEuPathDB" id="FungiDB:SDRG_05956"/>
<dbReference type="OrthoDB" id="19261at2759"/>
<dbReference type="AlphaFoldDB" id="T0QF19"/>
<dbReference type="InParanoid" id="T0QF19"/>
<reference evidence="2 3" key="1">
    <citation type="submission" date="2012-04" db="EMBL/GenBank/DDBJ databases">
        <title>The Genome Sequence of Saprolegnia declina VS20.</title>
        <authorList>
            <consortium name="The Broad Institute Genome Sequencing Platform"/>
            <person name="Russ C."/>
            <person name="Nusbaum C."/>
            <person name="Tyler B."/>
            <person name="van West P."/>
            <person name="Dieguez-Uribeondo J."/>
            <person name="de Bruijn I."/>
            <person name="Tripathy S."/>
            <person name="Jiang R."/>
            <person name="Young S.K."/>
            <person name="Zeng Q."/>
            <person name="Gargeya S."/>
            <person name="Fitzgerald M."/>
            <person name="Haas B."/>
            <person name="Abouelleil A."/>
            <person name="Alvarado L."/>
            <person name="Arachchi H.M."/>
            <person name="Berlin A."/>
            <person name="Chapman S.B."/>
            <person name="Goldberg J."/>
            <person name="Griggs A."/>
            <person name="Gujja S."/>
            <person name="Hansen M."/>
            <person name="Howarth C."/>
            <person name="Imamovic A."/>
            <person name="Larimer J."/>
            <person name="McCowen C."/>
            <person name="Montmayeur A."/>
            <person name="Murphy C."/>
            <person name="Neiman D."/>
            <person name="Pearson M."/>
            <person name="Priest M."/>
            <person name="Roberts A."/>
            <person name="Saif S."/>
            <person name="Shea T."/>
            <person name="Sisk P."/>
            <person name="Sykes S."/>
            <person name="Wortman J."/>
            <person name="Nusbaum C."/>
            <person name="Birren B."/>
        </authorList>
    </citation>
    <scope>NUCLEOTIDE SEQUENCE [LARGE SCALE GENOMIC DNA]</scope>
    <source>
        <strain evidence="2 3">VS20</strain>
    </source>
</reference>
<dbReference type="Proteomes" id="UP000030762">
    <property type="component" value="Unassembled WGS sequence"/>
</dbReference>